<feature type="domain" description="Glycosyl transferase family 1" evidence="3">
    <location>
        <begin position="223"/>
        <end position="392"/>
    </location>
</feature>
<dbReference type="PANTHER" id="PTHR46401">
    <property type="entry name" value="GLYCOSYLTRANSFERASE WBBK-RELATED"/>
    <property type="match status" value="1"/>
</dbReference>
<dbReference type="Proteomes" id="UP001149090">
    <property type="component" value="Unassembled WGS sequence"/>
</dbReference>
<reference evidence="4" key="1">
    <citation type="submission" date="2022-10" db="EMBL/GenBank/DDBJ databases">
        <title>Novel sulphate-reducing endosymbionts in the free-living metamonad Anaeramoeba.</title>
        <authorList>
            <person name="Jerlstrom-Hultqvist J."/>
            <person name="Cepicka I."/>
            <person name="Gallot-Lavallee L."/>
            <person name="Salas-Leiva D."/>
            <person name="Curtis B.A."/>
            <person name="Zahonova K."/>
            <person name="Pipaliya S."/>
            <person name="Dacks J."/>
            <person name="Roger A.J."/>
        </authorList>
    </citation>
    <scope>NUCLEOTIDE SEQUENCE</scope>
    <source>
        <strain evidence="4">BMAN</strain>
    </source>
</reference>
<evidence type="ECO:0000259" key="3">
    <source>
        <dbReference type="Pfam" id="PF00534"/>
    </source>
</evidence>
<dbReference type="AlphaFoldDB" id="A0A9Q0L757"/>
<keyword evidence="2" id="KW-0808">Transferase</keyword>
<dbReference type="PANTHER" id="PTHR46401:SF2">
    <property type="entry name" value="GLYCOSYLTRANSFERASE WBBK-RELATED"/>
    <property type="match status" value="1"/>
</dbReference>
<dbReference type="InterPro" id="IPR001296">
    <property type="entry name" value="Glyco_trans_1"/>
</dbReference>
<dbReference type="SUPFAM" id="SSF53756">
    <property type="entry name" value="UDP-Glycosyltransferase/glycogen phosphorylase"/>
    <property type="match status" value="1"/>
</dbReference>
<keyword evidence="5" id="KW-1185">Reference proteome</keyword>
<protein>
    <submittedName>
        <fullName evidence="4">Glycosyltransferase wbbk-related</fullName>
    </submittedName>
</protein>
<dbReference type="Gene3D" id="3.40.50.2000">
    <property type="entry name" value="Glycogen Phosphorylase B"/>
    <property type="match status" value="2"/>
</dbReference>
<sequence length="431" mass="50505">MNIGFISTRIFGTDGVSLEISKIQNLLIQKAKKVFFMAGELDPIFEKQENGYCFEKMHFLNSEIQSIQKTLFENKLETITTKQMQECWDKIDQFANEIEYEIEKFINKFNIHKIITQNCLSIPMNLPLGKAIYNYLSKTGMECINHNHDFYWERERFLNIKNQNLQDFLDKYFPPSIPNMKHLVINSISQETLLKRKGISSVVVPNVFDFSQKEKFIDEYNQDLRESLELEKDDIFILQPTRIVPRKSIETSIEIVSRLKDKKAKLIITHSSSDEGDDYLAFLQQKAKELDVDMRIANSRFSETRGINQNDQKIYSLWDAYLFADIILYPTLIEGFGNLVVEALFFKKMVVVNKYPVYLKDIKPTGIKFIELENNQITDETISQIKEVLQSKKDPILKKKYDQIIQKNFEIGIQNFSFEILSEKLKEIGLI</sequence>
<evidence type="ECO:0000313" key="4">
    <source>
        <dbReference type="EMBL" id="KAJ5066645.1"/>
    </source>
</evidence>
<gene>
    <name evidence="4" type="ORF">M0811_13414</name>
</gene>
<dbReference type="Pfam" id="PF00534">
    <property type="entry name" value="Glycos_transf_1"/>
    <property type="match status" value="1"/>
</dbReference>
<comment type="caution">
    <text evidence="4">The sequence shown here is derived from an EMBL/GenBank/DDBJ whole genome shotgun (WGS) entry which is preliminary data.</text>
</comment>
<evidence type="ECO:0000313" key="5">
    <source>
        <dbReference type="Proteomes" id="UP001149090"/>
    </source>
</evidence>
<name>A0A9Q0L757_ANAIG</name>
<evidence type="ECO:0000256" key="2">
    <source>
        <dbReference type="ARBA" id="ARBA00022679"/>
    </source>
</evidence>
<accession>A0A9Q0L757</accession>
<evidence type="ECO:0000256" key="1">
    <source>
        <dbReference type="ARBA" id="ARBA00022676"/>
    </source>
</evidence>
<proteinExistence type="predicted"/>
<keyword evidence="1" id="KW-0328">Glycosyltransferase</keyword>
<dbReference type="EMBL" id="JAPDFW010000138">
    <property type="protein sequence ID" value="KAJ5066645.1"/>
    <property type="molecule type" value="Genomic_DNA"/>
</dbReference>
<organism evidence="4 5">
    <name type="scientific">Anaeramoeba ignava</name>
    <name type="common">Anaerobic marine amoeba</name>
    <dbReference type="NCBI Taxonomy" id="1746090"/>
    <lineage>
        <taxon>Eukaryota</taxon>
        <taxon>Metamonada</taxon>
        <taxon>Anaeramoebidae</taxon>
        <taxon>Anaeramoeba</taxon>
    </lineage>
</organism>
<dbReference type="GO" id="GO:0016757">
    <property type="term" value="F:glycosyltransferase activity"/>
    <property type="evidence" value="ECO:0007669"/>
    <property type="project" value="UniProtKB-KW"/>
</dbReference>